<dbReference type="Proteomes" id="UP001214441">
    <property type="component" value="Unassembled WGS sequence"/>
</dbReference>
<dbReference type="RefSeq" id="WP_274043825.1">
    <property type="nucleotide sequence ID" value="NZ_JANCPR020000013.1"/>
</dbReference>
<organism evidence="3 4">
    <name type="scientific">Streptomyces iconiensis</name>
    <dbReference type="NCBI Taxonomy" id="1384038"/>
    <lineage>
        <taxon>Bacteria</taxon>
        <taxon>Bacillati</taxon>
        <taxon>Actinomycetota</taxon>
        <taxon>Actinomycetes</taxon>
        <taxon>Kitasatosporales</taxon>
        <taxon>Streptomycetaceae</taxon>
        <taxon>Streptomyces</taxon>
    </lineage>
</organism>
<protein>
    <submittedName>
        <fullName evidence="3">DUF4429 domain-containing protein</fullName>
    </submittedName>
</protein>
<reference evidence="3 4" key="1">
    <citation type="submission" date="2023-05" db="EMBL/GenBank/DDBJ databases">
        <title>Streptantibioticus silvisoli sp. nov., acidotolerant actinomycetes 1 from pine litter.</title>
        <authorList>
            <person name="Swiecimska M."/>
            <person name="Golinska P."/>
            <person name="Sangal V."/>
            <person name="Wachnowicz B."/>
            <person name="Goodfellow M."/>
        </authorList>
    </citation>
    <scope>NUCLEOTIDE SEQUENCE [LARGE SCALE GENOMIC DNA]</scope>
    <source>
        <strain evidence="3 4">DSM 42109</strain>
    </source>
</reference>
<feature type="domain" description="DUF4429" evidence="2">
    <location>
        <begin position="140"/>
        <end position="229"/>
    </location>
</feature>
<evidence type="ECO:0000313" key="3">
    <source>
        <dbReference type="EMBL" id="MDJ1133332.1"/>
    </source>
</evidence>
<dbReference type="InterPro" id="IPR027860">
    <property type="entry name" value="DUF4429"/>
</dbReference>
<evidence type="ECO:0000259" key="2">
    <source>
        <dbReference type="Pfam" id="PF14472"/>
    </source>
</evidence>
<dbReference type="Pfam" id="PF14472">
    <property type="entry name" value="DUF4429"/>
    <property type="match status" value="2"/>
</dbReference>
<evidence type="ECO:0000313" key="4">
    <source>
        <dbReference type="Proteomes" id="UP001214441"/>
    </source>
</evidence>
<feature type="domain" description="DUF4429" evidence="2">
    <location>
        <begin position="11"/>
        <end position="106"/>
    </location>
</feature>
<feature type="region of interest" description="Disordered" evidence="1">
    <location>
        <begin position="238"/>
        <end position="269"/>
    </location>
</feature>
<accession>A0ABT6ZWW5</accession>
<proteinExistence type="predicted"/>
<evidence type="ECO:0000256" key="1">
    <source>
        <dbReference type="SAM" id="MobiDB-lite"/>
    </source>
</evidence>
<keyword evidence="4" id="KW-1185">Reference proteome</keyword>
<sequence length="305" mass="32901">MAEILQRAGTWSFDGETVRIVPGTERHVHQLRKALGEIAVPLQAIAGIAYEPGGRKGGRLRLRLRDGADPLSQVASGRLPDASDPYQLAVEKDRTGVAEYVVEEVRNALLLDEVPDSPCDRYLLPGPPVPLTAAGADGTASFDGERIQIEWNWMAEQSKTSGGPRRFALQELEGVDWTPAIGWESGSLRFRPKGTHPTLKPQHDPNCLSLWGVRQARETGGSVLLAAAIVARLPHPLAPDSASASSSGPVGPQDAAPGSALPSAPEEADHDQLLRRLRELGELHMSGVLTDEEFRFAKKAVLDQF</sequence>
<comment type="caution">
    <text evidence="3">The sequence shown here is derived from an EMBL/GenBank/DDBJ whole genome shotgun (WGS) entry which is preliminary data.</text>
</comment>
<name>A0ABT6ZWW5_9ACTN</name>
<gene>
    <name evidence="3" type="ORF">NMN56_015440</name>
</gene>
<dbReference type="EMBL" id="JANCPR020000013">
    <property type="protein sequence ID" value="MDJ1133332.1"/>
    <property type="molecule type" value="Genomic_DNA"/>
</dbReference>